<gene>
    <name evidence="1" type="primary">AlNc14C437G11635</name>
    <name evidence="1" type="ORF">ALNC14_131150</name>
</gene>
<dbReference type="EMBL" id="FR824480">
    <property type="protein sequence ID" value="CCA26971.1"/>
    <property type="molecule type" value="Genomic_DNA"/>
</dbReference>
<dbReference type="AlphaFoldDB" id="F0WZP5"/>
<organism evidence="1">
    <name type="scientific">Albugo laibachii Nc14</name>
    <dbReference type="NCBI Taxonomy" id="890382"/>
    <lineage>
        <taxon>Eukaryota</taxon>
        <taxon>Sar</taxon>
        <taxon>Stramenopiles</taxon>
        <taxon>Oomycota</taxon>
        <taxon>Peronosporomycetes</taxon>
        <taxon>Albuginales</taxon>
        <taxon>Albuginaceae</taxon>
        <taxon>Albugo</taxon>
    </lineage>
</organism>
<proteinExistence type="predicted"/>
<name>F0WZP5_9STRA</name>
<reference evidence="1" key="2">
    <citation type="submission" date="2011-02" db="EMBL/GenBank/DDBJ databases">
        <authorList>
            <person name="MacLean D."/>
        </authorList>
    </citation>
    <scope>NUCLEOTIDE SEQUENCE</scope>
</reference>
<evidence type="ECO:0000313" key="1">
    <source>
        <dbReference type="EMBL" id="CCA26971.1"/>
    </source>
</evidence>
<reference evidence="1" key="1">
    <citation type="journal article" date="2011" name="PLoS Biol.">
        <title>Gene gain and loss during evolution of obligate parasitism in the white rust pathogen of Arabidopsis thaliana.</title>
        <authorList>
            <person name="Kemen E."/>
            <person name="Gardiner A."/>
            <person name="Schultz-Larsen T."/>
            <person name="Kemen A.C."/>
            <person name="Balmuth A.L."/>
            <person name="Robert-Seilaniantz A."/>
            <person name="Bailey K."/>
            <person name="Holub E."/>
            <person name="Studholme D.J."/>
            <person name="Maclean D."/>
            <person name="Jones J.D."/>
        </authorList>
    </citation>
    <scope>NUCLEOTIDE SEQUENCE</scope>
</reference>
<protein>
    <submittedName>
        <fullName evidence="1">AlNc14C437G11635 protein</fullName>
    </submittedName>
</protein>
<accession>F0WZP5</accession>
<sequence length="122" mass="13916">MLQQLAAARILLNGKSKMLAKKGGNRTDTNITKPQCYKCTQVFLVSAMIIRGSFKQKSSNLNVDATKNHRFICVYEGQCLLHIYHEVMLGLHNIKKLEKLDIARQLVENCTLPYDGDRTYQD</sequence>
<dbReference type="HOGENOM" id="CLU_2031006_0_0_1"/>